<dbReference type="GO" id="GO:0001671">
    <property type="term" value="F:ATPase activator activity"/>
    <property type="evidence" value="ECO:0007669"/>
    <property type="project" value="EnsemblFungi"/>
</dbReference>
<evidence type="ECO:0000313" key="10">
    <source>
        <dbReference type="Proteomes" id="UP000001744"/>
    </source>
</evidence>
<accession>B6K6Q6</accession>
<keyword evidence="4" id="KW-0690">Ribosome biogenesis</keyword>
<dbReference type="PANTHER" id="PTHR10792">
    <property type="entry name" value="60S RIBOSOMAL PROTEIN L24"/>
    <property type="match status" value="1"/>
</dbReference>
<evidence type="ECO:0000313" key="9">
    <source>
        <dbReference type="JaponicusDB" id="SJAG_04395"/>
    </source>
</evidence>
<dbReference type="CDD" id="cd00472">
    <property type="entry name" value="Ribosomal_L24e_L24"/>
    <property type="match status" value="1"/>
</dbReference>
<organism evidence="8 10">
    <name type="scientific">Schizosaccharomyces japonicus (strain yFS275 / FY16936)</name>
    <name type="common">Fission yeast</name>
    <dbReference type="NCBI Taxonomy" id="402676"/>
    <lineage>
        <taxon>Eukaryota</taxon>
        <taxon>Fungi</taxon>
        <taxon>Dikarya</taxon>
        <taxon>Ascomycota</taxon>
        <taxon>Taphrinomycotina</taxon>
        <taxon>Schizosaccharomycetes</taxon>
        <taxon>Schizosaccharomycetales</taxon>
        <taxon>Schizosaccharomycetaceae</taxon>
        <taxon>Schizosaccharomyces</taxon>
    </lineage>
</organism>
<reference evidence="8 10" key="1">
    <citation type="journal article" date="2011" name="Science">
        <title>Comparative functional genomics of the fission yeasts.</title>
        <authorList>
            <person name="Rhind N."/>
            <person name="Chen Z."/>
            <person name="Yassour M."/>
            <person name="Thompson D.A."/>
            <person name="Haas B.J."/>
            <person name="Habib N."/>
            <person name="Wapinski I."/>
            <person name="Roy S."/>
            <person name="Lin M.F."/>
            <person name="Heiman D.I."/>
            <person name="Young S.K."/>
            <person name="Furuya K."/>
            <person name="Guo Y."/>
            <person name="Pidoux A."/>
            <person name="Chen H.M."/>
            <person name="Robbertse B."/>
            <person name="Goldberg J.M."/>
            <person name="Aoki K."/>
            <person name="Bayne E.H."/>
            <person name="Berlin A.M."/>
            <person name="Desjardins C.A."/>
            <person name="Dobbs E."/>
            <person name="Dukaj L."/>
            <person name="Fan L."/>
            <person name="FitzGerald M.G."/>
            <person name="French C."/>
            <person name="Gujja S."/>
            <person name="Hansen K."/>
            <person name="Keifenheim D."/>
            <person name="Levin J.Z."/>
            <person name="Mosher R.A."/>
            <person name="Mueller C.A."/>
            <person name="Pfiffner J."/>
            <person name="Priest M."/>
            <person name="Russ C."/>
            <person name="Smialowska A."/>
            <person name="Swoboda P."/>
            <person name="Sykes S.M."/>
            <person name="Vaughn M."/>
            <person name="Vengrova S."/>
            <person name="Yoder R."/>
            <person name="Zeng Q."/>
            <person name="Allshire R."/>
            <person name="Baulcombe D."/>
            <person name="Birren B.W."/>
            <person name="Brown W."/>
            <person name="Ekwall K."/>
            <person name="Kellis M."/>
            <person name="Leatherwood J."/>
            <person name="Levin H."/>
            <person name="Margalit H."/>
            <person name="Martienssen R."/>
            <person name="Nieduszynski C.A."/>
            <person name="Spatafora J.W."/>
            <person name="Friedman N."/>
            <person name="Dalgaard J.Z."/>
            <person name="Baumann P."/>
            <person name="Niki H."/>
            <person name="Regev A."/>
            <person name="Nusbaum C."/>
        </authorList>
    </citation>
    <scope>NUCLEOTIDE SEQUENCE [LARGE SCALE GENOMIC DNA]</scope>
    <source>
        <strain evidence="10">yFS275 / FY16936</strain>
    </source>
</reference>
<evidence type="ECO:0000259" key="7">
    <source>
        <dbReference type="SMART" id="SM00746"/>
    </source>
</evidence>
<evidence type="ECO:0000256" key="4">
    <source>
        <dbReference type="ARBA" id="ARBA00022517"/>
    </source>
</evidence>
<dbReference type="HOGENOM" id="CLU_089419_0_0_1"/>
<dbReference type="Proteomes" id="UP000001744">
    <property type="component" value="Unassembled WGS sequence"/>
</dbReference>
<dbReference type="InterPro" id="IPR056366">
    <property type="entry name" value="Ribosomal_eL24"/>
</dbReference>
<dbReference type="EMBL" id="KE651167">
    <property type="protein sequence ID" value="EEB09210.1"/>
    <property type="molecule type" value="Genomic_DNA"/>
</dbReference>
<keyword evidence="5" id="KW-0539">Nucleus</keyword>
<dbReference type="SMART" id="SM00746">
    <property type="entry name" value="TRASH"/>
    <property type="match status" value="1"/>
</dbReference>
<dbReference type="GO" id="GO:0042273">
    <property type="term" value="P:ribosomal large subunit biogenesis"/>
    <property type="evidence" value="ECO:0000318"/>
    <property type="project" value="GO_Central"/>
</dbReference>
<dbReference type="eggNOG" id="KOG1723">
    <property type="taxonomic scope" value="Eukaryota"/>
</dbReference>
<dbReference type="OrthoDB" id="10262490at2759"/>
<comment type="subcellular location">
    <subcellularLocation>
        <location evidence="1">Nucleus</location>
    </subcellularLocation>
</comment>
<dbReference type="AlphaFoldDB" id="B6K6Q6"/>
<evidence type="ECO:0000256" key="3">
    <source>
        <dbReference type="ARBA" id="ARBA00018397"/>
    </source>
</evidence>
<dbReference type="GO" id="GO:1902626">
    <property type="term" value="P:assembly of large subunit precursor of preribosome"/>
    <property type="evidence" value="ECO:0007669"/>
    <property type="project" value="EnsemblFungi"/>
</dbReference>
<gene>
    <name evidence="9" type="primary">rlp24</name>
    <name evidence="8" type="ORF">SJAG_04395</name>
</gene>
<dbReference type="Pfam" id="PF01246">
    <property type="entry name" value="Ribosomal_L24e"/>
    <property type="match status" value="1"/>
</dbReference>
<comment type="similarity">
    <text evidence="2">Belongs to the eukaryotic ribosomal protein eL24 family.</text>
</comment>
<keyword evidence="8" id="KW-0689">Ribosomal protein</keyword>
<evidence type="ECO:0000256" key="5">
    <source>
        <dbReference type="ARBA" id="ARBA00023242"/>
    </source>
</evidence>
<feature type="domain" description="TRASH" evidence="7">
    <location>
        <begin position="6"/>
        <end position="44"/>
    </location>
</feature>
<protein>
    <recommendedName>
        <fullName evidence="3">Ribosome biogenesis protein RLP24</fullName>
    </recommendedName>
</protein>
<proteinExistence type="inferred from homology"/>
<dbReference type="InterPro" id="IPR011017">
    <property type="entry name" value="TRASH_dom"/>
</dbReference>
<feature type="compositionally biased region" description="Polar residues" evidence="6">
    <location>
        <begin position="182"/>
        <end position="193"/>
    </location>
</feature>
<dbReference type="JaponicusDB" id="SJAG_04395">
    <property type="gene designation" value="rlp24"/>
</dbReference>
<dbReference type="PROSITE" id="PS01073">
    <property type="entry name" value="RIBOSOMAL_L24E"/>
    <property type="match status" value="1"/>
</dbReference>
<dbReference type="VEuPathDB" id="FungiDB:SJAG_04395"/>
<dbReference type="RefSeq" id="XP_002175503.1">
    <property type="nucleotide sequence ID" value="XM_002175467.2"/>
</dbReference>
<evidence type="ECO:0000256" key="6">
    <source>
        <dbReference type="SAM" id="MobiDB-lite"/>
    </source>
</evidence>
<dbReference type="FunFam" id="2.30.170.20:FF:000001">
    <property type="entry name" value="probable ribosome biogenesis protein RLP24"/>
    <property type="match status" value="1"/>
</dbReference>
<evidence type="ECO:0000313" key="8">
    <source>
        <dbReference type="EMBL" id="EEB09210.1"/>
    </source>
</evidence>
<feature type="region of interest" description="Disordered" evidence="6">
    <location>
        <begin position="157"/>
        <end position="193"/>
    </location>
</feature>
<name>B6K6Q6_SCHJY</name>
<dbReference type="GO" id="GO:0005730">
    <property type="term" value="C:nucleolus"/>
    <property type="evidence" value="ECO:0000318"/>
    <property type="project" value="GO_Central"/>
</dbReference>
<dbReference type="Gene3D" id="2.30.170.20">
    <property type="entry name" value="Ribosomal protein L24e"/>
    <property type="match status" value="1"/>
</dbReference>
<dbReference type="PANTHER" id="PTHR10792:SF8">
    <property type="entry name" value="RIBOSOME BIOGENESIS PROTEIN RLP24-RELATED"/>
    <property type="match status" value="1"/>
</dbReference>
<evidence type="ECO:0000256" key="1">
    <source>
        <dbReference type="ARBA" id="ARBA00004123"/>
    </source>
</evidence>
<dbReference type="SUPFAM" id="SSF57716">
    <property type="entry name" value="Glucocorticoid receptor-like (DNA-binding domain)"/>
    <property type="match status" value="1"/>
</dbReference>
<dbReference type="OMA" id="TCYFCSG"/>
<dbReference type="GO" id="GO:0051117">
    <property type="term" value="F:ATPase binding"/>
    <property type="evidence" value="ECO:0007669"/>
    <property type="project" value="EnsemblFungi"/>
</dbReference>
<dbReference type="InterPro" id="IPR000988">
    <property type="entry name" value="Ribosomal_eL24-rel_N"/>
</dbReference>
<keyword evidence="10" id="KW-1185">Reference proteome</keyword>
<dbReference type="GeneID" id="7050945"/>
<dbReference type="GO" id="GO:0003735">
    <property type="term" value="F:structural constituent of ribosome"/>
    <property type="evidence" value="ECO:0007669"/>
    <property type="project" value="InterPro"/>
</dbReference>
<dbReference type="InterPro" id="IPR038630">
    <property type="entry name" value="L24e/L24_sf"/>
</dbReference>
<dbReference type="GO" id="GO:0030687">
    <property type="term" value="C:preribosome, large subunit precursor"/>
    <property type="evidence" value="ECO:0007669"/>
    <property type="project" value="EnsemblFungi"/>
</dbReference>
<sequence>MRIHTCYFCSGPVYPGHGIMFVRNDAKEFRFCRSKCHKNFKMKRNPRKVAWTKAYRKAHGKEMVYDQSLAITAARRNVPVRYDRNLVATTLKAMKRVTEVHSKRERLFFKKRMAGKRDQEVREAQRLVQQNVPQFAEAVEEEEKMDEVPQILAEPEEMEQTTTAAPGKVPVLVSTKKRKNKNAASGSSAMDLD</sequence>
<dbReference type="STRING" id="402676.B6K6Q6"/>
<dbReference type="GO" id="GO:0005840">
    <property type="term" value="C:ribosome"/>
    <property type="evidence" value="ECO:0007669"/>
    <property type="project" value="UniProtKB-KW"/>
</dbReference>
<keyword evidence="8" id="KW-0687">Ribonucleoprotein</keyword>
<dbReference type="InterPro" id="IPR023442">
    <property type="entry name" value="Ribosomal_eL24_CS"/>
</dbReference>
<evidence type="ECO:0000256" key="2">
    <source>
        <dbReference type="ARBA" id="ARBA00005647"/>
    </source>
</evidence>